<reference evidence="1" key="1">
    <citation type="submission" date="2008-06" db="EMBL/GenBank/DDBJ databases">
        <title>Complete sequence of chromosome of Prosthecochloris aestuarii DSM 271.</title>
        <authorList>
            <consortium name="US DOE Joint Genome Institute"/>
            <person name="Lucas S."/>
            <person name="Copeland A."/>
            <person name="Lapidus A."/>
            <person name="Glavina del Rio T."/>
            <person name="Dalin E."/>
            <person name="Tice H."/>
            <person name="Bruce D."/>
            <person name="Goodwin L."/>
            <person name="Pitluck S."/>
            <person name="Schmutz J."/>
            <person name="Larimer F."/>
            <person name="Land M."/>
            <person name="Hauser L."/>
            <person name="Kyrpides N."/>
            <person name="Anderson I."/>
            <person name="Liu Z."/>
            <person name="Li T."/>
            <person name="Zhao F."/>
            <person name="Overmann J."/>
            <person name="Bryant D.A."/>
            <person name="Richardson P."/>
        </authorList>
    </citation>
    <scope>NUCLEOTIDE SEQUENCE [LARGE SCALE GENOMIC DNA]</scope>
    <source>
        <strain evidence="1">DSM 271</strain>
    </source>
</reference>
<evidence type="ECO:0000313" key="1">
    <source>
        <dbReference type="EMBL" id="ACF46251.1"/>
    </source>
</evidence>
<dbReference type="HOGENOM" id="CLU_198118_0_0_10"/>
<dbReference type="eggNOG" id="ENOG5033HMR">
    <property type="taxonomic scope" value="Bacteria"/>
</dbReference>
<organism evidence="1 2">
    <name type="scientific">Prosthecochloris aestuarii (strain DSM 271 / SK 413)</name>
    <dbReference type="NCBI Taxonomy" id="290512"/>
    <lineage>
        <taxon>Bacteria</taxon>
        <taxon>Pseudomonadati</taxon>
        <taxon>Chlorobiota</taxon>
        <taxon>Chlorobiia</taxon>
        <taxon>Chlorobiales</taxon>
        <taxon>Chlorobiaceae</taxon>
        <taxon>Prosthecochloris</taxon>
    </lineage>
</organism>
<name>B4S864_PROA2</name>
<evidence type="ECO:0008006" key="3">
    <source>
        <dbReference type="Google" id="ProtNLM"/>
    </source>
</evidence>
<dbReference type="EMBL" id="CP001108">
    <property type="protein sequence ID" value="ACF46251.1"/>
    <property type="molecule type" value="Genomic_DNA"/>
</dbReference>
<sequence length="88" mass="8969">MITTGIINTHLTSDMANNNGVFQDLFNAVGTPVQNVADSVGDGVTSATSLVQNCADLCGTIITSSANTAIELIQNIASSISSAITPKQ</sequence>
<dbReference type="KEGG" id="paa:Paes_1223"/>
<keyword evidence="2" id="KW-1185">Reference proteome</keyword>
<dbReference type="AlphaFoldDB" id="B4S864"/>
<proteinExistence type="predicted"/>
<evidence type="ECO:0000313" key="2">
    <source>
        <dbReference type="Proteomes" id="UP000002725"/>
    </source>
</evidence>
<dbReference type="Proteomes" id="UP000002725">
    <property type="component" value="Chromosome"/>
</dbReference>
<gene>
    <name evidence="1" type="ordered locus">Paes_1223</name>
</gene>
<protein>
    <recommendedName>
        <fullName evidence="3">Chlorosome envelope protein B</fullName>
    </recommendedName>
</protein>
<accession>B4S864</accession>